<reference evidence="2 3" key="1">
    <citation type="submission" date="2017-02" db="EMBL/GenBank/DDBJ databases">
        <authorList>
            <person name="Peterson S.W."/>
        </authorList>
    </citation>
    <scope>NUCLEOTIDE SEQUENCE [LARGE SCALE GENOMIC DNA]</scope>
    <source>
        <strain evidence="2 3">3F5N</strain>
    </source>
</reference>
<dbReference type="OrthoDB" id="4427992at2"/>
<feature type="transmembrane region" description="Helical" evidence="1">
    <location>
        <begin position="47"/>
        <end position="66"/>
    </location>
</feature>
<evidence type="ECO:0000256" key="1">
    <source>
        <dbReference type="SAM" id="Phobius"/>
    </source>
</evidence>
<dbReference type="PANTHER" id="PTHR34703:SF1">
    <property type="entry name" value="ANTIPORTER SUBUNIT MNHG2-RELATED"/>
    <property type="match status" value="1"/>
</dbReference>
<protein>
    <submittedName>
        <fullName evidence="2">Na(+) H(+) antiporter subunit G</fullName>
    </submittedName>
</protein>
<dbReference type="EMBL" id="FUIE01000015">
    <property type="protein sequence ID" value="SJM50389.1"/>
    <property type="molecule type" value="Genomic_DNA"/>
</dbReference>
<dbReference type="Proteomes" id="UP000195766">
    <property type="component" value="Unassembled WGS sequence"/>
</dbReference>
<gene>
    <name evidence="2" type="ORF">FM111_02425</name>
</gene>
<keyword evidence="1" id="KW-0472">Membrane</keyword>
<accession>A0A1R4F385</accession>
<dbReference type="RefSeq" id="WP_087139156.1">
    <property type="nucleotide sequence ID" value="NZ_FUIE01000015.1"/>
</dbReference>
<evidence type="ECO:0000313" key="3">
    <source>
        <dbReference type="Proteomes" id="UP000195766"/>
    </source>
</evidence>
<keyword evidence="1" id="KW-1133">Transmembrane helix</keyword>
<feature type="transmembrane region" description="Helical" evidence="1">
    <location>
        <begin position="12"/>
        <end position="35"/>
    </location>
</feature>
<dbReference type="PANTHER" id="PTHR34703">
    <property type="entry name" value="ANTIPORTER SUBUNIT MNHG2-RELATED"/>
    <property type="match status" value="1"/>
</dbReference>
<evidence type="ECO:0000313" key="2">
    <source>
        <dbReference type="EMBL" id="SJM50389.1"/>
    </source>
</evidence>
<dbReference type="Pfam" id="PF03334">
    <property type="entry name" value="PhaG_MnhG_YufB"/>
    <property type="match status" value="1"/>
</dbReference>
<proteinExistence type="predicted"/>
<dbReference type="AlphaFoldDB" id="A0A1R4F385"/>
<dbReference type="InterPro" id="IPR005133">
    <property type="entry name" value="PhaG_MnhG_YufB"/>
</dbReference>
<dbReference type="GO" id="GO:0015385">
    <property type="term" value="F:sodium:proton antiporter activity"/>
    <property type="evidence" value="ECO:0007669"/>
    <property type="project" value="TreeGrafter"/>
</dbReference>
<feature type="transmembrane region" description="Helical" evidence="1">
    <location>
        <begin position="78"/>
        <end position="100"/>
    </location>
</feature>
<name>A0A1R4F385_BREDI</name>
<dbReference type="NCBIfam" id="TIGR01300">
    <property type="entry name" value="CPA3_mnhG_phaG"/>
    <property type="match status" value="1"/>
</dbReference>
<sequence length="144" mass="15144">MSGFPANVPTWAALLAAALVLAGSGLTFIGALGLVRLNTFYERVHAPTLGATLGMFLILGGSVVYFTAAEGRFMPVELLVAVFFTVTTPVTLIILARAALFRDRTDRSGDGVRVPLEGECAGVVRTPPDLTAIDPRRSDGPQGQ</sequence>
<keyword evidence="1" id="KW-0812">Transmembrane</keyword>
<organism evidence="2 3">
    <name type="scientific">Brevundimonas diminuta 3F5N</name>
    <dbReference type="NCBI Taxonomy" id="1255603"/>
    <lineage>
        <taxon>Bacteria</taxon>
        <taxon>Pseudomonadati</taxon>
        <taxon>Pseudomonadota</taxon>
        <taxon>Alphaproteobacteria</taxon>
        <taxon>Caulobacterales</taxon>
        <taxon>Caulobacteraceae</taxon>
        <taxon>Brevundimonas</taxon>
    </lineage>
</organism>